<evidence type="ECO:0000256" key="4">
    <source>
        <dbReference type="ARBA" id="ARBA00023235"/>
    </source>
</evidence>
<dbReference type="GO" id="GO:0003755">
    <property type="term" value="F:peptidyl-prolyl cis-trans isomerase activity"/>
    <property type="evidence" value="ECO:0007669"/>
    <property type="project" value="UniProtKB-KW"/>
</dbReference>
<accession>A0A8X8XQC1</accession>
<dbReference type="Gene3D" id="3.10.50.40">
    <property type="match status" value="1"/>
</dbReference>
<gene>
    <name evidence="8" type="ORF">SASPL_120349</name>
</gene>
<dbReference type="PANTHER" id="PTHR43811">
    <property type="entry name" value="FKBP-TYPE PEPTIDYL-PROLYL CIS-TRANS ISOMERASE FKPA"/>
    <property type="match status" value="1"/>
</dbReference>
<reference evidence="8" key="2">
    <citation type="submission" date="2020-08" db="EMBL/GenBank/DDBJ databases">
        <title>Plant Genome Project.</title>
        <authorList>
            <person name="Zhang R.-G."/>
        </authorList>
    </citation>
    <scope>NUCLEOTIDE SEQUENCE</scope>
    <source>
        <strain evidence="8">Huo1</strain>
        <tissue evidence="8">Leaf</tissue>
    </source>
</reference>
<organism evidence="8">
    <name type="scientific">Salvia splendens</name>
    <name type="common">Scarlet sage</name>
    <dbReference type="NCBI Taxonomy" id="180675"/>
    <lineage>
        <taxon>Eukaryota</taxon>
        <taxon>Viridiplantae</taxon>
        <taxon>Streptophyta</taxon>
        <taxon>Embryophyta</taxon>
        <taxon>Tracheophyta</taxon>
        <taxon>Spermatophyta</taxon>
        <taxon>Magnoliopsida</taxon>
        <taxon>eudicotyledons</taxon>
        <taxon>Gunneridae</taxon>
        <taxon>Pentapetalae</taxon>
        <taxon>asterids</taxon>
        <taxon>lamiids</taxon>
        <taxon>Lamiales</taxon>
        <taxon>Lamiaceae</taxon>
        <taxon>Nepetoideae</taxon>
        <taxon>Mentheae</taxon>
        <taxon>Salviinae</taxon>
        <taxon>Salvia</taxon>
        <taxon>Salvia subgen. Calosphace</taxon>
        <taxon>core Calosphace</taxon>
    </lineage>
</organism>
<dbReference type="Proteomes" id="UP000298416">
    <property type="component" value="Unassembled WGS sequence"/>
</dbReference>
<evidence type="ECO:0000256" key="6">
    <source>
        <dbReference type="SAM" id="MobiDB-lite"/>
    </source>
</evidence>
<dbReference type="AlphaFoldDB" id="A0A8X8XQC1"/>
<comment type="caution">
    <text evidence="8">The sequence shown here is derived from an EMBL/GenBank/DDBJ whole genome shotgun (WGS) entry which is preliminary data.</text>
</comment>
<sequence length="430" mass="47343">MAFWGIEVKPGEPYILSDEERGRLHVTQATLGSGASTKKSILQCEVGDKKPIYLCSLLPDRLETCPLNLEFEEDEKVTFSIIGPQSVHLCGFFYGDESDDEDESDEDGYGCNLYEGDAMGIGCEDEVGFDYDSENEDYSEDDLCCEYPQSPVRNSGGAPYTTEFSILFDLKSSPYGQTVPKAGTSVSVLESEDEDGFPVHACDKKSEANLEKTAHESSPKKSQNKIEKADANLKRKSGAGDQDEQPASEIEPHSSSAQPDTTQTKKQNKNKKKKVVEKLDSSLENRKQSKVQENAQIPSAGKVVDKNETELEKQENGGASKSLQVRTFSNGLVIEELAMDTLICCRMLVSVHYIGKLQKNGKIFDSNVRKFVSIGLVIKGWDVGVNARMRVGDKRRLTIPPAMGYGPKGCPPAIPHNSWLVFDVELVDAN</sequence>
<dbReference type="InterPro" id="IPR001179">
    <property type="entry name" value="PPIase_FKBP_dom"/>
</dbReference>
<evidence type="ECO:0000313" key="9">
    <source>
        <dbReference type="Proteomes" id="UP000298416"/>
    </source>
</evidence>
<feature type="compositionally biased region" description="Basic and acidic residues" evidence="6">
    <location>
        <begin position="303"/>
        <end position="315"/>
    </location>
</feature>
<evidence type="ECO:0000256" key="2">
    <source>
        <dbReference type="ARBA" id="ARBA00013194"/>
    </source>
</evidence>
<keyword evidence="3 5" id="KW-0697">Rotamase</keyword>
<dbReference type="EMBL" id="PNBA02000007">
    <property type="protein sequence ID" value="KAG6418150.1"/>
    <property type="molecule type" value="Genomic_DNA"/>
</dbReference>
<feature type="region of interest" description="Disordered" evidence="6">
    <location>
        <begin position="207"/>
        <end position="226"/>
    </location>
</feature>
<dbReference type="InterPro" id="IPR046357">
    <property type="entry name" value="PPIase_dom_sf"/>
</dbReference>
<evidence type="ECO:0000259" key="7">
    <source>
        <dbReference type="PROSITE" id="PS50059"/>
    </source>
</evidence>
<dbReference type="PROSITE" id="PS50059">
    <property type="entry name" value="FKBP_PPIASE"/>
    <property type="match status" value="1"/>
</dbReference>
<evidence type="ECO:0000256" key="3">
    <source>
        <dbReference type="ARBA" id="ARBA00023110"/>
    </source>
</evidence>
<evidence type="ECO:0000313" key="8">
    <source>
        <dbReference type="EMBL" id="KAG6418150.1"/>
    </source>
</evidence>
<evidence type="ECO:0000256" key="1">
    <source>
        <dbReference type="ARBA" id="ARBA00000971"/>
    </source>
</evidence>
<evidence type="ECO:0000256" key="5">
    <source>
        <dbReference type="PROSITE-ProRule" id="PRU00277"/>
    </source>
</evidence>
<dbReference type="Pfam" id="PF00254">
    <property type="entry name" value="FKBP_C"/>
    <property type="match status" value="1"/>
</dbReference>
<dbReference type="PANTHER" id="PTHR43811:SF19">
    <property type="entry name" value="39 KDA FK506-BINDING NUCLEAR PROTEIN"/>
    <property type="match status" value="1"/>
</dbReference>
<proteinExistence type="predicted"/>
<comment type="catalytic activity">
    <reaction evidence="1 5">
        <text>[protein]-peptidylproline (omega=180) = [protein]-peptidylproline (omega=0)</text>
        <dbReference type="Rhea" id="RHEA:16237"/>
        <dbReference type="Rhea" id="RHEA-COMP:10747"/>
        <dbReference type="Rhea" id="RHEA-COMP:10748"/>
        <dbReference type="ChEBI" id="CHEBI:83833"/>
        <dbReference type="ChEBI" id="CHEBI:83834"/>
        <dbReference type="EC" id="5.2.1.8"/>
    </reaction>
</comment>
<feature type="compositionally biased region" description="Basic and acidic residues" evidence="6">
    <location>
        <begin position="276"/>
        <end position="287"/>
    </location>
</feature>
<feature type="region of interest" description="Disordered" evidence="6">
    <location>
        <begin position="231"/>
        <end position="319"/>
    </location>
</feature>
<feature type="compositionally biased region" description="Basic residues" evidence="6">
    <location>
        <begin position="266"/>
        <end position="275"/>
    </location>
</feature>
<feature type="domain" description="PPIase FKBP-type" evidence="7">
    <location>
        <begin position="346"/>
        <end position="430"/>
    </location>
</feature>
<name>A0A8X8XQC1_SALSN</name>
<dbReference type="SUPFAM" id="SSF54534">
    <property type="entry name" value="FKBP-like"/>
    <property type="match status" value="1"/>
</dbReference>
<protein>
    <recommendedName>
        <fullName evidence="2 5">peptidylprolyl isomerase</fullName>
        <ecNumber evidence="2 5">5.2.1.8</ecNumber>
    </recommendedName>
</protein>
<dbReference type="Gene3D" id="2.60.120.340">
    <property type="entry name" value="Nucleoplasmin core domain"/>
    <property type="match status" value="1"/>
</dbReference>
<reference evidence="8" key="1">
    <citation type="submission" date="2018-01" db="EMBL/GenBank/DDBJ databases">
        <authorList>
            <person name="Mao J.F."/>
        </authorList>
    </citation>
    <scope>NUCLEOTIDE SEQUENCE</scope>
    <source>
        <strain evidence="8">Huo1</strain>
        <tissue evidence="8">Leaf</tissue>
    </source>
</reference>
<dbReference type="InterPro" id="IPR041232">
    <property type="entry name" value="NPL"/>
</dbReference>
<dbReference type="Pfam" id="PF17800">
    <property type="entry name" value="NPL"/>
    <property type="match status" value="1"/>
</dbReference>
<dbReference type="EC" id="5.2.1.8" evidence="2 5"/>
<keyword evidence="4 5" id="KW-0413">Isomerase</keyword>
<keyword evidence="9" id="KW-1185">Reference proteome</keyword>